<evidence type="ECO:0000313" key="3">
    <source>
        <dbReference type="Proteomes" id="UP000250358"/>
    </source>
</evidence>
<dbReference type="SUPFAM" id="SSF103473">
    <property type="entry name" value="MFS general substrate transporter"/>
    <property type="match status" value="1"/>
</dbReference>
<dbReference type="Gene3D" id="1.20.1250.20">
    <property type="entry name" value="MFS general substrate transporter like domains"/>
    <property type="match status" value="1"/>
</dbReference>
<dbReference type="AlphaFoldDB" id="A0A2X1AB55"/>
<reference evidence="2 3" key="1">
    <citation type="submission" date="2018-06" db="EMBL/GenBank/DDBJ databases">
        <authorList>
            <consortium name="Pathogen Informatics"/>
            <person name="Doyle S."/>
        </authorList>
    </citation>
    <scope>NUCLEOTIDE SEQUENCE [LARGE SCALE GENOMIC DNA]</scope>
    <source>
        <strain evidence="2 3">NCTC11165</strain>
    </source>
</reference>
<accession>A0A2X1AB55</accession>
<proteinExistence type="predicted"/>
<dbReference type="EMBL" id="UAQM01000001">
    <property type="protein sequence ID" value="SPU42173.1"/>
    <property type="molecule type" value="Genomic_DNA"/>
</dbReference>
<feature type="transmembrane region" description="Helical" evidence="1">
    <location>
        <begin position="23"/>
        <end position="40"/>
    </location>
</feature>
<keyword evidence="1" id="KW-1133">Transmembrane helix</keyword>
<gene>
    <name evidence="2" type="ORF">NCTC11165_00314</name>
</gene>
<evidence type="ECO:0000313" key="2">
    <source>
        <dbReference type="EMBL" id="SPU42173.1"/>
    </source>
</evidence>
<evidence type="ECO:0000256" key="1">
    <source>
        <dbReference type="SAM" id="Phobius"/>
    </source>
</evidence>
<keyword evidence="1" id="KW-0812">Transmembrane</keyword>
<dbReference type="InterPro" id="IPR036259">
    <property type="entry name" value="MFS_trans_sf"/>
</dbReference>
<name>A0A2X1AB55_BREDI</name>
<sequence>MSQIEAAKADAGTVDARAASPGYRYYVLGILILIYMLNFLDRQIIGILAAPLKAEFNLSDSQFGLLGGWPSPCSIRPWPSPSPGWPIGSAGCGS</sequence>
<organism evidence="2 3">
    <name type="scientific">Brevundimonas diminuta</name>
    <name type="common">Pseudomonas diminuta</name>
    <dbReference type="NCBI Taxonomy" id="293"/>
    <lineage>
        <taxon>Bacteria</taxon>
        <taxon>Pseudomonadati</taxon>
        <taxon>Pseudomonadota</taxon>
        <taxon>Alphaproteobacteria</taxon>
        <taxon>Caulobacterales</taxon>
        <taxon>Caulobacteraceae</taxon>
        <taxon>Brevundimonas</taxon>
    </lineage>
</organism>
<dbReference type="Proteomes" id="UP000250358">
    <property type="component" value="Unassembled WGS sequence"/>
</dbReference>
<protein>
    <submittedName>
        <fullName evidence="2">Uncharacterized protein</fullName>
    </submittedName>
</protein>
<keyword evidence="1" id="KW-0472">Membrane</keyword>